<dbReference type="InterPro" id="IPR019594">
    <property type="entry name" value="Glu/Gly-bd"/>
</dbReference>
<dbReference type="AlphaFoldDB" id="A0A267H134"/>
<dbReference type="GO" id="GO:0038023">
    <property type="term" value="F:signaling receptor activity"/>
    <property type="evidence" value="ECO:0007669"/>
    <property type="project" value="InterPro"/>
</dbReference>
<keyword evidence="3" id="KW-1003">Cell membrane</keyword>
<dbReference type="Proteomes" id="UP000215902">
    <property type="component" value="Unassembled WGS sequence"/>
</dbReference>
<evidence type="ECO:0000256" key="18">
    <source>
        <dbReference type="SAM" id="Phobius"/>
    </source>
</evidence>
<evidence type="ECO:0000256" key="9">
    <source>
        <dbReference type="ARBA" id="ARBA00023170"/>
    </source>
</evidence>
<dbReference type="InterPro" id="IPR015683">
    <property type="entry name" value="Ionotropic_Glu_rcpt"/>
</dbReference>
<keyword evidence="8 18" id="KW-0472">Membrane</keyword>
<organism evidence="20 21">
    <name type="scientific">Macrostomum lignano</name>
    <dbReference type="NCBI Taxonomy" id="282301"/>
    <lineage>
        <taxon>Eukaryota</taxon>
        <taxon>Metazoa</taxon>
        <taxon>Spiralia</taxon>
        <taxon>Lophotrochozoa</taxon>
        <taxon>Platyhelminthes</taxon>
        <taxon>Rhabditophora</taxon>
        <taxon>Macrostomorpha</taxon>
        <taxon>Macrostomida</taxon>
        <taxon>Macrostomidae</taxon>
        <taxon>Macrostomum</taxon>
    </lineage>
</organism>
<evidence type="ECO:0000256" key="4">
    <source>
        <dbReference type="ARBA" id="ARBA00022692"/>
    </source>
</evidence>
<proteinExistence type="predicted"/>
<evidence type="ECO:0000256" key="2">
    <source>
        <dbReference type="ARBA" id="ARBA00022448"/>
    </source>
</evidence>
<evidence type="ECO:0000256" key="17">
    <source>
        <dbReference type="PIRSR" id="PIRSR601508-3"/>
    </source>
</evidence>
<dbReference type="Gene3D" id="3.40.190.10">
    <property type="entry name" value="Periplasmic binding protein-like II"/>
    <property type="match status" value="1"/>
</dbReference>
<feature type="site" description="Crucial to convey clamshell closure to channel opening" evidence="16">
    <location>
        <position position="583"/>
    </location>
</feature>
<dbReference type="Gene3D" id="1.10.287.70">
    <property type="match status" value="1"/>
</dbReference>
<dbReference type="InterPro" id="IPR001508">
    <property type="entry name" value="Iono_Glu_rcpt_met"/>
</dbReference>
<gene>
    <name evidence="20" type="ORF">BOX15_Mlig017883g1</name>
</gene>
<dbReference type="SUPFAM" id="SSF53850">
    <property type="entry name" value="Periplasmic binding protein-like II"/>
    <property type="match status" value="1"/>
</dbReference>
<dbReference type="STRING" id="282301.A0A267H134"/>
<feature type="transmembrane region" description="Helical" evidence="18">
    <location>
        <begin position="482"/>
        <end position="503"/>
    </location>
</feature>
<dbReference type="Pfam" id="PF00060">
    <property type="entry name" value="Lig_chan"/>
    <property type="match status" value="1"/>
</dbReference>
<keyword evidence="7" id="KW-0406">Ion transport</keyword>
<dbReference type="SUPFAM" id="SSF53822">
    <property type="entry name" value="Periplasmic binding protein-like I"/>
    <property type="match status" value="1"/>
</dbReference>
<comment type="caution">
    <text evidence="20">The sequence shown here is derived from an EMBL/GenBank/DDBJ whole genome shotgun (WGS) entry which is preliminary data.</text>
</comment>
<dbReference type="Gene3D" id="3.40.50.2300">
    <property type="match status" value="2"/>
</dbReference>
<dbReference type="EMBL" id="NIVC01000067">
    <property type="protein sequence ID" value="PAA91976.1"/>
    <property type="molecule type" value="Genomic_DNA"/>
</dbReference>
<feature type="binding site" evidence="15">
    <location>
        <position position="438"/>
    </location>
    <ligand>
        <name>L-glutamate</name>
        <dbReference type="ChEBI" id="CHEBI:29985"/>
    </ligand>
</feature>
<dbReference type="InterPro" id="IPR028082">
    <property type="entry name" value="Peripla_BP_I"/>
</dbReference>
<dbReference type="PRINTS" id="PR00177">
    <property type="entry name" value="NMDARECEPTOR"/>
</dbReference>
<dbReference type="OrthoDB" id="5984008at2759"/>
<evidence type="ECO:0000256" key="15">
    <source>
        <dbReference type="PIRSR" id="PIRSR601508-1"/>
    </source>
</evidence>
<evidence type="ECO:0000256" key="6">
    <source>
        <dbReference type="ARBA" id="ARBA00023018"/>
    </source>
</evidence>
<evidence type="ECO:0000256" key="10">
    <source>
        <dbReference type="ARBA" id="ARBA00023180"/>
    </source>
</evidence>
<evidence type="ECO:0000259" key="19">
    <source>
        <dbReference type="SMART" id="SM00079"/>
    </source>
</evidence>
<dbReference type="SMART" id="SM00079">
    <property type="entry name" value="PBPe"/>
    <property type="match status" value="1"/>
</dbReference>
<feature type="non-terminal residue" evidence="20">
    <location>
        <position position="1"/>
    </location>
</feature>
<keyword evidence="11" id="KW-0628">Postsynaptic cell membrane</keyword>
<protein>
    <recommendedName>
        <fullName evidence="19">Ionotropic glutamate receptor C-terminal domain-containing protein</fullName>
    </recommendedName>
</protein>
<name>A0A267H134_9PLAT</name>
<dbReference type="GO" id="GO:0045211">
    <property type="term" value="C:postsynaptic membrane"/>
    <property type="evidence" value="ECO:0007669"/>
    <property type="project" value="UniProtKB-SubCell"/>
</dbReference>
<keyword evidence="4 18" id="KW-0812">Transmembrane</keyword>
<dbReference type="GO" id="GO:0015276">
    <property type="term" value="F:ligand-gated monoatomic ion channel activity"/>
    <property type="evidence" value="ECO:0007669"/>
    <property type="project" value="InterPro"/>
</dbReference>
<feature type="transmembrane region" description="Helical" evidence="18">
    <location>
        <begin position="735"/>
        <end position="755"/>
    </location>
</feature>
<evidence type="ECO:0000256" key="5">
    <source>
        <dbReference type="ARBA" id="ARBA00022989"/>
    </source>
</evidence>
<keyword evidence="12" id="KW-1071">Ligand-gated ion channel</keyword>
<keyword evidence="17" id="KW-1015">Disulfide bond</keyword>
<accession>A0A267H134</accession>
<dbReference type="InterPro" id="IPR001828">
    <property type="entry name" value="ANF_lig-bd_rcpt"/>
</dbReference>
<evidence type="ECO:0000256" key="3">
    <source>
        <dbReference type="ARBA" id="ARBA00022475"/>
    </source>
</evidence>
<keyword evidence="2" id="KW-0813">Transport</keyword>
<feature type="disulfide bond" evidence="17">
    <location>
        <begin position="9"/>
        <end position="258"/>
    </location>
</feature>
<evidence type="ECO:0000256" key="12">
    <source>
        <dbReference type="ARBA" id="ARBA00023286"/>
    </source>
</evidence>
<evidence type="ECO:0000256" key="8">
    <source>
        <dbReference type="ARBA" id="ARBA00023136"/>
    </source>
</evidence>
<evidence type="ECO:0000256" key="16">
    <source>
        <dbReference type="PIRSR" id="PIRSR601508-2"/>
    </source>
</evidence>
<evidence type="ECO:0000256" key="14">
    <source>
        <dbReference type="ARBA" id="ARBA00034100"/>
    </source>
</evidence>
<evidence type="ECO:0000313" key="20">
    <source>
        <dbReference type="EMBL" id="PAA91976.1"/>
    </source>
</evidence>
<feature type="disulfide bond" evidence="17">
    <location>
        <begin position="659"/>
        <end position="715"/>
    </location>
</feature>
<evidence type="ECO:0000256" key="1">
    <source>
        <dbReference type="ARBA" id="ARBA00004651"/>
    </source>
</evidence>
<comment type="subcellular location">
    <subcellularLocation>
        <location evidence="1">Cell membrane</location>
        <topology evidence="1">Multi-pass membrane protein</topology>
    </subcellularLocation>
    <subcellularLocation>
        <location evidence="14">Postsynaptic cell membrane</location>
    </subcellularLocation>
</comment>
<sequence length="769" mass="84386">ATQIVKSMCEQTGLSGVIAVGQCSTLMQISAATKTMQLPLISLPSGICKEQYSSTDYSVFGMHDPLHMVNAAVKTMAATSASEVVIFFDSKQSIMVLQDLQNSFTKHGISSLTFQVDTNSGALVTDLNAHMTRLLKKKVFHMLVLAEPANVFAILDHANASLVMQQNYFWLIIDTGIAKGQIRHHIISNSNVALVRGGTTGINVPGSCSAPVRDVFDSCDTDWIRTLDTRFVDAVEALAKALNDAVTESTFNVSNAACNPLQVWSSGPSVYSKLTSMSGYNSNRGVISFNSTTGHFDSQGIEVVGSFNQKLSSPIQFIQSGMYNTQSGALSVLFREKGVSLVFPNTFLGFKNETIRICSTEILPFTIYRQTFPNKTVIVGGMLKDVLDILAARLDFRYSVKVPDDGQWGGPQAGKSYFSGCVGEVQRGIVSIGGSTFTKTAIRDSVVDFSTPLFQEANGILVPRPPPESKLWNVYAPFKYDVWILVIIFIFVCAAVTWVLAYFSPFTAYNLRLEFAIADEIWLQEYIWSIVGSFMQQGQDFYPFAMSPRAVLAFWWMFTVIIYGTYTGDLTAHLTISFTDLPIKTLSDLVAQSAVKPLVPEGTNLDTLLSSSTGGVYRQVADKMLMSDTLPGCIEQTFQGKEACLTDYTALLYVARANCSKVYIADEIFNTATVAFMYPEDAYFGANIDFQFQKMHETGIMQKLFNTYWSSDAVCSSGSSTEADSINLEGSGGCFIVALAFYGLGLLTLLVELLWTKALKRHPLDCVVY</sequence>
<reference evidence="20 21" key="1">
    <citation type="submission" date="2017-06" db="EMBL/GenBank/DDBJ databases">
        <title>A platform for efficient transgenesis in Macrostomum lignano, a flatworm model organism for stem cell research.</title>
        <authorList>
            <person name="Berezikov E."/>
        </authorList>
    </citation>
    <scope>NUCLEOTIDE SEQUENCE [LARGE SCALE GENOMIC DNA]</scope>
    <source>
        <strain evidence="20">DV1</strain>
        <tissue evidence="20">Whole organism</tissue>
    </source>
</reference>
<dbReference type="PANTHER" id="PTHR18966">
    <property type="entry name" value="IONOTROPIC GLUTAMATE RECEPTOR"/>
    <property type="match status" value="1"/>
</dbReference>
<keyword evidence="10" id="KW-0325">Glycoprotein</keyword>
<keyword evidence="5 18" id="KW-1133">Transmembrane helix</keyword>
<keyword evidence="9" id="KW-0675">Receptor</keyword>
<evidence type="ECO:0000256" key="11">
    <source>
        <dbReference type="ARBA" id="ARBA00023257"/>
    </source>
</evidence>
<feature type="binding site" evidence="15">
    <location>
        <position position="443"/>
    </location>
    <ligand>
        <name>L-glutamate</name>
        <dbReference type="ChEBI" id="CHEBI:29985"/>
    </ligand>
</feature>
<dbReference type="Pfam" id="PF10613">
    <property type="entry name" value="Lig_chan-Glu_bd"/>
    <property type="match status" value="1"/>
</dbReference>
<evidence type="ECO:0000256" key="7">
    <source>
        <dbReference type="ARBA" id="ARBA00023065"/>
    </source>
</evidence>
<feature type="transmembrane region" description="Helical" evidence="18">
    <location>
        <begin position="550"/>
        <end position="566"/>
    </location>
</feature>
<dbReference type="Pfam" id="PF01094">
    <property type="entry name" value="ANF_receptor"/>
    <property type="match status" value="1"/>
</dbReference>
<keyword evidence="13" id="KW-0407">Ion channel</keyword>
<keyword evidence="21" id="KW-1185">Reference proteome</keyword>
<feature type="binding site" evidence="15">
    <location>
        <position position="647"/>
    </location>
    <ligand>
        <name>L-glutamate</name>
        <dbReference type="ChEBI" id="CHEBI:29985"/>
    </ligand>
</feature>
<dbReference type="InterPro" id="IPR001320">
    <property type="entry name" value="Iontro_rcpt_C"/>
</dbReference>
<evidence type="ECO:0000313" key="21">
    <source>
        <dbReference type="Proteomes" id="UP000215902"/>
    </source>
</evidence>
<evidence type="ECO:0000256" key="13">
    <source>
        <dbReference type="ARBA" id="ARBA00023303"/>
    </source>
</evidence>
<feature type="domain" description="Ionotropic glutamate receptor C-terminal" evidence="19">
    <location>
        <begin position="376"/>
        <end position="711"/>
    </location>
</feature>
<keyword evidence="6" id="KW-0770">Synapse</keyword>
<feature type="site" description="Interaction with the cone snail toxin Con-ikot-ikot" evidence="16">
    <location>
        <position position="694"/>
    </location>
</feature>